<protein>
    <recommendedName>
        <fullName evidence="10">ComG operon protein 3</fullName>
    </recommendedName>
</protein>
<dbReference type="GO" id="GO:0015628">
    <property type="term" value="P:protein secretion by the type II secretion system"/>
    <property type="evidence" value="ECO:0007669"/>
    <property type="project" value="InterPro"/>
</dbReference>
<dbReference type="EMBL" id="JACHHJ010000001">
    <property type="protein sequence ID" value="MBB6448887.1"/>
    <property type="molecule type" value="Genomic_DNA"/>
</dbReference>
<dbReference type="GO" id="GO:0030420">
    <property type="term" value="P:establishment of competence for transformation"/>
    <property type="evidence" value="ECO:0007669"/>
    <property type="project" value="UniProtKB-UniRule"/>
</dbReference>
<evidence type="ECO:0000256" key="6">
    <source>
        <dbReference type="ARBA" id="ARBA00022989"/>
    </source>
</evidence>
<dbReference type="Gene3D" id="3.30.700.10">
    <property type="entry name" value="Glycoprotein, Type 4 Pilin"/>
    <property type="match status" value="1"/>
</dbReference>
<keyword evidence="4 11" id="KW-0488">Methylation</keyword>
<keyword evidence="5" id="KW-0812">Transmembrane</keyword>
<dbReference type="InterPro" id="IPR000983">
    <property type="entry name" value="Bac_GSPG_pilin"/>
</dbReference>
<evidence type="ECO:0000256" key="7">
    <source>
        <dbReference type="ARBA" id="ARBA00023136"/>
    </source>
</evidence>
<keyword evidence="8 10" id="KW-0178">Competence</keyword>
<dbReference type="PIRSF" id="PIRSF029928">
    <property type="entry name" value="Late_competence_ComGC"/>
    <property type="match status" value="1"/>
</dbReference>
<dbReference type="PROSITE" id="PS00409">
    <property type="entry name" value="PROKAR_NTER_METHYL"/>
    <property type="match status" value="1"/>
</dbReference>
<organism evidence="12 13">
    <name type="scientific">Geomicrobium halophilum</name>
    <dbReference type="NCBI Taxonomy" id="549000"/>
    <lineage>
        <taxon>Bacteria</taxon>
        <taxon>Bacillati</taxon>
        <taxon>Bacillota</taxon>
        <taxon>Bacilli</taxon>
        <taxon>Bacillales</taxon>
        <taxon>Geomicrobium</taxon>
    </lineage>
</organism>
<comment type="subunit">
    <text evidence="10">Homodimer.</text>
</comment>
<dbReference type="RefSeq" id="WP_184402823.1">
    <property type="nucleotide sequence ID" value="NZ_JACHHJ010000001.1"/>
</dbReference>
<dbReference type="PANTHER" id="PTHR30093">
    <property type="entry name" value="GENERAL SECRETION PATHWAY PROTEIN G"/>
    <property type="match status" value="1"/>
</dbReference>
<sequence length="100" mass="10678">MKKKDGGFTLIEMMIVLLIISILLLVAIPNMVENSGVAQSKGCEATVDLLQAAVGSYHVEHGSMPSDLSVLEEEGYVDRITCPDGSDLSYSESSGEVSQE</sequence>
<keyword evidence="13" id="KW-1185">Reference proteome</keyword>
<evidence type="ECO:0000313" key="12">
    <source>
        <dbReference type="EMBL" id="MBB6448887.1"/>
    </source>
</evidence>
<dbReference type="GO" id="GO:0015627">
    <property type="term" value="C:type II protein secretion system complex"/>
    <property type="evidence" value="ECO:0007669"/>
    <property type="project" value="InterPro"/>
</dbReference>
<accession>A0A841PJ42</accession>
<dbReference type="Proteomes" id="UP000568839">
    <property type="component" value="Unassembled WGS sequence"/>
</dbReference>
<comment type="subcellular location">
    <subcellularLocation>
        <location evidence="1">Cell membrane</location>
        <topology evidence="1">Single-pass membrane protein</topology>
    </subcellularLocation>
    <subcellularLocation>
        <location evidence="2">Cell surface</location>
    </subcellularLocation>
</comment>
<reference evidence="12 13" key="1">
    <citation type="submission" date="2020-08" db="EMBL/GenBank/DDBJ databases">
        <title>Genomic Encyclopedia of Type Strains, Phase IV (KMG-IV): sequencing the most valuable type-strain genomes for metagenomic binning, comparative biology and taxonomic classification.</title>
        <authorList>
            <person name="Goeker M."/>
        </authorList>
    </citation>
    <scope>NUCLEOTIDE SEQUENCE [LARGE SCALE GENOMIC DNA]</scope>
    <source>
        <strain evidence="12 13">DSM 21769</strain>
    </source>
</reference>
<proteinExistence type="inferred from homology"/>
<evidence type="ECO:0000256" key="8">
    <source>
        <dbReference type="ARBA" id="ARBA00023287"/>
    </source>
</evidence>
<evidence type="ECO:0000256" key="9">
    <source>
        <dbReference type="ARBA" id="ARBA00043982"/>
    </source>
</evidence>
<keyword evidence="7" id="KW-0472">Membrane</keyword>
<dbReference type="NCBIfam" id="NF040999">
    <property type="entry name" value="pilin_ComGC"/>
    <property type="match status" value="1"/>
</dbReference>
<evidence type="ECO:0000256" key="5">
    <source>
        <dbReference type="ARBA" id="ARBA00022692"/>
    </source>
</evidence>
<feature type="propeptide" id="PRO_5035534274" evidence="11">
    <location>
        <begin position="1"/>
        <end position="7"/>
    </location>
</feature>
<evidence type="ECO:0000256" key="3">
    <source>
        <dbReference type="ARBA" id="ARBA00022475"/>
    </source>
</evidence>
<keyword evidence="6" id="KW-1133">Transmembrane helix</keyword>
<evidence type="ECO:0000256" key="2">
    <source>
        <dbReference type="ARBA" id="ARBA00004241"/>
    </source>
</evidence>
<evidence type="ECO:0000313" key="13">
    <source>
        <dbReference type="Proteomes" id="UP000568839"/>
    </source>
</evidence>
<dbReference type="NCBIfam" id="TIGR02532">
    <property type="entry name" value="IV_pilin_GFxxxE"/>
    <property type="match status" value="1"/>
</dbReference>
<comment type="similarity">
    <text evidence="9 10">Belongs to the ComGC family.</text>
</comment>
<evidence type="ECO:0000256" key="4">
    <source>
        <dbReference type="ARBA" id="ARBA00022481"/>
    </source>
</evidence>
<dbReference type="AlphaFoldDB" id="A0A841PJ42"/>
<comment type="caution">
    <text evidence="12">The sequence shown here is derived from an EMBL/GenBank/DDBJ whole genome shotgun (WGS) entry which is preliminary data.</text>
</comment>
<dbReference type="PANTHER" id="PTHR30093:SF2">
    <property type="entry name" value="TYPE II SECRETION SYSTEM PROTEIN H"/>
    <property type="match status" value="1"/>
</dbReference>
<comment type="function">
    <text evidence="10">Required for transformation and DNA binding.</text>
</comment>
<dbReference type="GO" id="GO:0005886">
    <property type="term" value="C:plasma membrane"/>
    <property type="evidence" value="ECO:0007669"/>
    <property type="project" value="UniProtKB-SubCell"/>
</dbReference>
<evidence type="ECO:0000256" key="1">
    <source>
        <dbReference type="ARBA" id="ARBA00004162"/>
    </source>
</evidence>
<keyword evidence="3 10" id="KW-1003">Cell membrane</keyword>
<feature type="modified residue" description="N-methylphenylalanine" evidence="11">
    <location>
        <position position="8"/>
    </location>
</feature>
<dbReference type="InterPro" id="IPR045584">
    <property type="entry name" value="Pilin-like"/>
</dbReference>
<dbReference type="InterPro" id="IPR012902">
    <property type="entry name" value="N_methyl_site"/>
</dbReference>
<keyword evidence="10" id="KW-0813">Transport</keyword>
<feature type="chain" id="PRO_5035534273" description="ComG operon protein 3" evidence="11">
    <location>
        <begin position="8"/>
        <end position="100"/>
    </location>
</feature>
<dbReference type="GO" id="GO:0009986">
    <property type="term" value="C:cell surface"/>
    <property type="evidence" value="ECO:0007669"/>
    <property type="project" value="UniProtKB-SubCell"/>
</dbReference>
<name>A0A841PJ42_9BACL</name>
<gene>
    <name evidence="12" type="ORF">HNR44_000836</name>
</gene>
<dbReference type="Pfam" id="PF07963">
    <property type="entry name" value="N_methyl"/>
    <property type="match status" value="1"/>
</dbReference>
<evidence type="ECO:0000256" key="10">
    <source>
        <dbReference type="PIRNR" id="PIRNR029928"/>
    </source>
</evidence>
<dbReference type="PRINTS" id="PR00813">
    <property type="entry name" value="BCTERIALGSPG"/>
</dbReference>
<dbReference type="InterPro" id="IPR016940">
    <property type="entry name" value="ComGC"/>
</dbReference>
<evidence type="ECO:0000256" key="11">
    <source>
        <dbReference type="PIRSR" id="PIRSR029928-50"/>
    </source>
</evidence>
<dbReference type="SUPFAM" id="SSF54523">
    <property type="entry name" value="Pili subunits"/>
    <property type="match status" value="1"/>
</dbReference>